<dbReference type="PANTHER" id="PTHR21708:SF26">
    <property type="entry name" value="2-DEHYDROPANTOATE 2-REDUCTASE"/>
    <property type="match status" value="1"/>
</dbReference>
<dbReference type="GO" id="GO:0015940">
    <property type="term" value="P:pantothenate biosynthetic process"/>
    <property type="evidence" value="ECO:0007669"/>
    <property type="project" value="UniProtKB-KW"/>
</dbReference>
<evidence type="ECO:0000256" key="4">
    <source>
        <dbReference type="RuleBase" id="RU362068"/>
    </source>
</evidence>
<dbReference type="GO" id="GO:0005737">
    <property type="term" value="C:cytoplasm"/>
    <property type="evidence" value="ECO:0007669"/>
    <property type="project" value="TreeGrafter"/>
</dbReference>
<dbReference type="InterPro" id="IPR013752">
    <property type="entry name" value="KPA_reductase"/>
</dbReference>
<dbReference type="InterPro" id="IPR013328">
    <property type="entry name" value="6PGD_dom2"/>
</dbReference>
<dbReference type="SUPFAM" id="SSF51735">
    <property type="entry name" value="NAD(P)-binding Rossmann-fold domains"/>
    <property type="match status" value="1"/>
</dbReference>
<keyword evidence="2 4" id="KW-0521">NADP</keyword>
<comment type="catalytic activity">
    <reaction evidence="4">
        <text>(R)-pantoate + NADP(+) = 2-dehydropantoate + NADPH + H(+)</text>
        <dbReference type="Rhea" id="RHEA:16233"/>
        <dbReference type="ChEBI" id="CHEBI:11561"/>
        <dbReference type="ChEBI" id="CHEBI:15378"/>
        <dbReference type="ChEBI" id="CHEBI:15980"/>
        <dbReference type="ChEBI" id="CHEBI:57783"/>
        <dbReference type="ChEBI" id="CHEBI:58349"/>
        <dbReference type="EC" id="1.1.1.169"/>
    </reaction>
</comment>
<evidence type="ECO:0000256" key="2">
    <source>
        <dbReference type="ARBA" id="ARBA00022857"/>
    </source>
</evidence>
<dbReference type="Pfam" id="PF02558">
    <property type="entry name" value="ApbA"/>
    <property type="match status" value="1"/>
</dbReference>
<evidence type="ECO:0000313" key="6">
    <source>
        <dbReference type="Proteomes" id="UP000708338"/>
    </source>
</evidence>
<dbReference type="InterPro" id="IPR003710">
    <property type="entry name" value="ApbA"/>
</dbReference>
<comment type="caution">
    <text evidence="5">The sequence shown here is derived from an EMBL/GenBank/DDBJ whole genome shotgun (WGS) entry which is preliminary data.</text>
</comment>
<sequence>MKIVVVGAGAMGSLFGGTLASVADICLYDVNQIHVDAINRNGLLMSRGNEENYVKVRATAVPEEIGEADAVIFFTKYSFMEQAVKDSLQCIGPKTVAVTLQNGLGCTDIMKKYLGIEQIYYGLTAYTSDMKGPGHIELTTNENVGTYFWALNNSVSPEAKKLEAVMKEAGFHVEITRDVDERIWKKLMVNCSENTLCGILRMRVGQLVHTPESYEILKQVVGEVCSVARAKGIEISNEAGLAYVMEISRAVESHLPSMALDIQKERKTEIACLNEAVIAEGRKLGVTTPILEMTAYMVRAIEKNYGTFAF</sequence>
<accession>A0A3E2VK65</accession>
<dbReference type="FunFam" id="1.10.1040.10:FF:000017">
    <property type="entry name" value="2-dehydropantoate 2-reductase"/>
    <property type="match status" value="1"/>
</dbReference>
<dbReference type="RefSeq" id="WP_083423780.1">
    <property type="nucleotide sequence ID" value="NZ_CABJDD010000003.1"/>
</dbReference>
<dbReference type="Pfam" id="PF08546">
    <property type="entry name" value="ApbA_C"/>
    <property type="match status" value="1"/>
</dbReference>
<evidence type="ECO:0000256" key="3">
    <source>
        <dbReference type="ARBA" id="ARBA00023002"/>
    </source>
</evidence>
<dbReference type="InterPro" id="IPR051402">
    <property type="entry name" value="KPR-Related"/>
</dbReference>
<protein>
    <recommendedName>
        <fullName evidence="4">2-dehydropantoate 2-reductase</fullName>
        <ecNumber evidence="4">1.1.1.169</ecNumber>
    </recommendedName>
    <alternativeName>
        <fullName evidence="4">Ketopantoate reductase</fullName>
    </alternativeName>
</protein>
<dbReference type="SUPFAM" id="SSF48179">
    <property type="entry name" value="6-phosphogluconate dehydrogenase C-terminal domain-like"/>
    <property type="match status" value="1"/>
</dbReference>
<dbReference type="Gene3D" id="1.10.1040.10">
    <property type="entry name" value="N-(1-d-carboxylethyl)-l-norvaline Dehydrogenase, domain 2"/>
    <property type="match status" value="1"/>
</dbReference>
<dbReference type="InterPro" id="IPR013332">
    <property type="entry name" value="KPR_N"/>
</dbReference>
<dbReference type="GO" id="GO:0008677">
    <property type="term" value="F:2-dehydropantoate 2-reductase activity"/>
    <property type="evidence" value="ECO:0007669"/>
    <property type="project" value="UniProtKB-EC"/>
</dbReference>
<reference evidence="5" key="1">
    <citation type="journal article" date="2021" name="Gut Microbes">
        <title>A synthetic consortium of 100 gut commensals modulates the composition and function in a colon model of the microbiome of elderly subjects.</title>
        <authorList>
            <person name="Perez M."/>
            <person name="Ntemiri A."/>
            <person name="Tan H."/>
            <person name="Harris H.M.B."/>
            <person name="Roager H.M."/>
            <person name="Ribiere C."/>
            <person name="O'Toole P.W."/>
        </authorList>
    </citation>
    <scope>NUCLEOTIDE SEQUENCE</scope>
    <source>
        <strain evidence="5">MCC335</strain>
    </source>
</reference>
<comment type="similarity">
    <text evidence="1 4">Belongs to the ketopantoate reductase family.</text>
</comment>
<keyword evidence="3 4" id="KW-0560">Oxidoreductase</keyword>
<gene>
    <name evidence="5" type="ORF">GPL26_09590</name>
</gene>
<dbReference type="EC" id="1.1.1.169" evidence="4"/>
<dbReference type="NCBIfam" id="TIGR00745">
    <property type="entry name" value="apbA_panE"/>
    <property type="match status" value="1"/>
</dbReference>
<organism evidence="5 6">
    <name type="scientific">Enterocloster citroniae</name>
    <dbReference type="NCBI Taxonomy" id="358743"/>
    <lineage>
        <taxon>Bacteria</taxon>
        <taxon>Bacillati</taxon>
        <taxon>Bacillota</taxon>
        <taxon>Clostridia</taxon>
        <taxon>Lachnospirales</taxon>
        <taxon>Lachnospiraceae</taxon>
        <taxon>Enterocloster</taxon>
    </lineage>
</organism>
<comment type="function">
    <text evidence="4">Catalyzes the NADPH-dependent reduction of ketopantoate into pantoic acid.</text>
</comment>
<dbReference type="Gene3D" id="3.40.50.720">
    <property type="entry name" value="NAD(P)-binding Rossmann-like Domain"/>
    <property type="match status" value="1"/>
</dbReference>
<dbReference type="AlphaFoldDB" id="A0A3E2VK65"/>
<comment type="pathway">
    <text evidence="4">Cofactor biosynthesis; (R)-pantothenate biosynthesis; (R)-pantoate from 3-methyl-2-oxobutanoate: step 2/2.</text>
</comment>
<dbReference type="InterPro" id="IPR036291">
    <property type="entry name" value="NAD(P)-bd_dom_sf"/>
</dbReference>
<dbReference type="PANTHER" id="PTHR21708">
    <property type="entry name" value="PROBABLE 2-DEHYDROPANTOATE 2-REDUCTASE"/>
    <property type="match status" value="1"/>
</dbReference>
<name>A0A3E2VK65_9FIRM</name>
<evidence type="ECO:0000256" key="1">
    <source>
        <dbReference type="ARBA" id="ARBA00007870"/>
    </source>
</evidence>
<keyword evidence="4" id="KW-0566">Pantothenate biosynthesis</keyword>
<evidence type="ECO:0000313" key="5">
    <source>
        <dbReference type="EMBL" id="MBT9809891.1"/>
    </source>
</evidence>
<dbReference type="EMBL" id="WQPS01000012">
    <property type="protein sequence ID" value="MBT9809891.1"/>
    <property type="molecule type" value="Genomic_DNA"/>
</dbReference>
<proteinExistence type="inferred from homology"/>
<dbReference type="InterPro" id="IPR008927">
    <property type="entry name" value="6-PGluconate_DH-like_C_sf"/>
</dbReference>
<dbReference type="Proteomes" id="UP000708338">
    <property type="component" value="Unassembled WGS sequence"/>
</dbReference>